<evidence type="ECO:0000259" key="11">
    <source>
        <dbReference type="Pfam" id="PF08234"/>
    </source>
</evidence>
<comment type="similarity">
    <text evidence="2 9">Belongs to the SPC25 family.</text>
</comment>
<feature type="domain" description="Chromosome segregation protein Spc25 C-terminal" evidence="11">
    <location>
        <begin position="125"/>
        <end position="193"/>
    </location>
</feature>
<comment type="subunit">
    <text evidence="9">Component of the NDC80 complex.</text>
</comment>
<keyword evidence="9" id="KW-0995">Kinetochore</keyword>
<dbReference type="CDD" id="cd23784">
    <property type="entry name" value="RWD_Spc25"/>
    <property type="match status" value="1"/>
</dbReference>
<evidence type="ECO:0000256" key="6">
    <source>
        <dbReference type="ARBA" id="ARBA00023054"/>
    </source>
</evidence>
<dbReference type="AlphaFoldDB" id="A0A7S1G7N0"/>
<comment type="subcellular location">
    <subcellularLocation>
        <location evidence="1">Chromosome</location>
        <location evidence="1">Centromere</location>
    </subcellularLocation>
    <subcellularLocation>
        <location evidence="9">Nucleus</location>
    </subcellularLocation>
    <subcellularLocation>
        <location evidence="9">Chromosome</location>
        <location evidence="9">Centromere</location>
        <location evidence="9">Kinetochore</location>
    </subcellularLocation>
</comment>
<evidence type="ECO:0000256" key="9">
    <source>
        <dbReference type="RuleBase" id="RU367150"/>
    </source>
</evidence>
<gene>
    <name evidence="12" type="ORF">BSP0115_LOCUS8075</name>
</gene>
<dbReference type="Pfam" id="PF08234">
    <property type="entry name" value="Spindle_Spc25"/>
    <property type="match status" value="1"/>
</dbReference>
<protein>
    <recommendedName>
        <fullName evidence="9">Kinetochore protein SPC25</fullName>
    </recommendedName>
</protein>
<dbReference type="Gene3D" id="3.30.457.50">
    <property type="entry name" value="Chromosome segregation protein Spc25"/>
    <property type="match status" value="1"/>
</dbReference>
<reference evidence="12" key="1">
    <citation type="submission" date="2021-01" db="EMBL/GenBank/DDBJ databases">
        <authorList>
            <person name="Corre E."/>
            <person name="Pelletier E."/>
            <person name="Niang G."/>
            <person name="Scheremetjew M."/>
            <person name="Finn R."/>
            <person name="Kale V."/>
            <person name="Holt S."/>
            <person name="Cochrane G."/>
            <person name="Meng A."/>
            <person name="Brown T."/>
            <person name="Cohen L."/>
        </authorList>
    </citation>
    <scope>NUCLEOTIDE SEQUENCE</scope>
    <source>
        <strain evidence="12">Ms1</strain>
    </source>
</reference>
<proteinExistence type="inferred from homology"/>
<keyword evidence="6 10" id="KW-0175">Coiled coil</keyword>
<dbReference type="EMBL" id="HBFS01011707">
    <property type="protein sequence ID" value="CAD8914820.1"/>
    <property type="molecule type" value="Transcribed_RNA"/>
</dbReference>
<evidence type="ECO:0000256" key="4">
    <source>
        <dbReference type="ARBA" id="ARBA00022618"/>
    </source>
</evidence>
<dbReference type="GO" id="GO:0051301">
    <property type="term" value="P:cell division"/>
    <property type="evidence" value="ECO:0007669"/>
    <property type="project" value="UniProtKB-UniRule"/>
</dbReference>
<keyword evidence="5 9" id="KW-0498">Mitosis</keyword>
<keyword evidence="8 9" id="KW-0137">Centromere</keyword>
<accession>A0A7S1G7N0</accession>
<comment type="function">
    <text evidence="9">Acts as a component of the essential kinetochore-associated NDC80 complex, which is required for chromosome segregation and spindle checkpoint activity.</text>
</comment>
<dbReference type="InterPro" id="IPR013255">
    <property type="entry name" value="Spc25_C"/>
</dbReference>
<feature type="coiled-coil region" evidence="10">
    <location>
        <begin position="30"/>
        <end position="101"/>
    </location>
</feature>
<evidence type="ECO:0000256" key="10">
    <source>
        <dbReference type="SAM" id="Coils"/>
    </source>
</evidence>
<keyword evidence="4 9" id="KW-0132">Cell division</keyword>
<evidence type="ECO:0000256" key="2">
    <source>
        <dbReference type="ARBA" id="ARBA00006379"/>
    </source>
</evidence>
<keyword evidence="9" id="KW-0539">Nucleus</keyword>
<evidence type="ECO:0000256" key="3">
    <source>
        <dbReference type="ARBA" id="ARBA00022454"/>
    </source>
</evidence>
<keyword evidence="7 9" id="KW-0131">Cell cycle</keyword>
<evidence type="ECO:0000256" key="1">
    <source>
        <dbReference type="ARBA" id="ARBA00004584"/>
    </source>
</evidence>
<dbReference type="GO" id="GO:0007059">
    <property type="term" value="P:chromosome segregation"/>
    <property type="evidence" value="ECO:0007669"/>
    <property type="project" value="InterPro"/>
</dbReference>
<evidence type="ECO:0000256" key="7">
    <source>
        <dbReference type="ARBA" id="ARBA00023306"/>
    </source>
</evidence>
<sequence>MERAAVTEAAAYGQAKTEFDADALALAKEAADMTEKAERVAADVAEEERQTSAVQDELDLLKLDRDALPTEIEALHTATEAAEAERELVEKSVASKRAEATYAVDELTKGVAFYKRLGLDFDGLGEDVLRLTFTQIDPAAPDREFTFTVNVTDDNVYVVRDVSPPVAGVEEMCEELNETNDFSFFVRRMRREFCALVAR</sequence>
<organism evidence="12">
    <name type="scientific">Bicosoecida sp. CB-2014</name>
    <dbReference type="NCBI Taxonomy" id="1486930"/>
    <lineage>
        <taxon>Eukaryota</taxon>
        <taxon>Sar</taxon>
        <taxon>Stramenopiles</taxon>
        <taxon>Bigyra</taxon>
        <taxon>Opalozoa</taxon>
        <taxon>Bicosoecida</taxon>
    </lineage>
</organism>
<dbReference type="PANTHER" id="PTHR14281:SF0">
    <property type="entry name" value="KINETOCHORE PROTEIN SPC25"/>
    <property type="match status" value="1"/>
</dbReference>
<dbReference type="PANTHER" id="PTHR14281">
    <property type="entry name" value="KINETOCHORE PROTEIN SPC25-RELATED"/>
    <property type="match status" value="1"/>
</dbReference>
<evidence type="ECO:0000256" key="5">
    <source>
        <dbReference type="ARBA" id="ARBA00022776"/>
    </source>
</evidence>
<evidence type="ECO:0000256" key="8">
    <source>
        <dbReference type="ARBA" id="ARBA00023328"/>
    </source>
</evidence>
<evidence type="ECO:0000313" key="12">
    <source>
        <dbReference type="EMBL" id="CAD8914820.1"/>
    </source>
</evidence>
<name>A0A7S1G7N0_9STRA</name>
<dbReference type="InterPro" id="IPR045143">
    <property type="entry name" value="Spc25"/>
</dbReference>
<keyword evidence="3 9" id="KW-0158">Chromosome</keyword>
<dbReference type="GO" id="GO:0031262">
    <property type="term" value="C:Ndc80 complex"/>
    <property type="evidence" value="ECO:0007669"/>
    <property type="project" value="InterPro"/>
</dbReference>
<dbReference type="FunFam" id="3.30.457.50:FF:000001">
    <property type="entry name" value="Probable kinetochore protein spc25"/>
    <property type="match status" value="1"/>
</dbReference>
<dbReference type="GO" id="GO:0005634">
    <property type="term" value="C:nucleus"/>
    <property type="evidence" value="ECO:0007669"/>
    <property type="project" value="UniProtKB-SubCell"/>
</dbReference>